<dbReference type="SUPFAM" id="SSF101386">
    <property type="entry name" value="all-alpha NTP pyrophosphatases"/>
    <property type="match status" value="1"/>
</dbReference>
<comment type="caution">
    <text evidence="1">The sequence shown here is derived from an EMBL/GenBank/DDBJ whole genome shotgun (WGS) entry which is preliminary data.</text>
</comment>
<dbReference type="PIRSF" id="PIRSF029826">
    <property type="entry name" value="UCP029826_pph"/>
    <property type="match status" value="1"/>
</dbReference>
<proteinExistence type="predicted"/>
<dbReference type="GO" id="GO:0009143">
    <property type="term" value="P:nucleoside triphosphate catabolic process"/>
    <property type="evidence" value="ECO:0007669"/>
    <property type="project" value="InterPro"/>
</dbReference>
<protein>
    <submittedName>
        <fullName evidence="1">Nucleotide pyrophosphohydrolase</fullName>
    </submittedName>
</protein>
<dbReference type="AlphaFoldDB" id="A0A0A0BSQ0"/>
<dbReference type="Pfam" id="PF12643">
    <property type="entry name" value="MazG-like"/>
    <property type="match status" value="1"/>
</dbReference>
<dbReference type="PANTHER" id="PTHR14552:SF21">
    <property type="entry name" value="DCTP PYROPHOSPHATASE 1"/>
    <property type="match status" value="1"/>
</dbReference>
<sequence length="112" mass="12390">MSELTKRMRDFTEERDWGRFHDPKSLALALVGEVGELAELLQWISAEDAVAHFAEPSRQARIGEELADVLLYLVRLADVLGVDLGAAAVSKLRDGATRFPPDEVRGVAPHRP</sequence>
<reference evidence="1 2" key="1">
    <citation type="submission" date="2013-08" db="EMBL/GenBank/DDBJ databases">
        <title>Genome sequencing of Cellulomonas carbonis T26.</title>
        <authorList>
            <person name="Chen F."/>
            <person name="Li Y."/>
            <person name="Wang G."/>
        </authorList>
    </citation>
    <scope>NUCLEOTIDE SEQUENCE [LARGE SCALE GENOMIC DNA]</scope>
    <source>
        <strain evidence="1 2">T26</strain>
    </source>
</reference>
<dbReference type="PANTHER" id="PTHR14552">
    <property type="match status" value="1"/>
</dbReference>
<keyword evidence="1" id="KW-0378">Hydrolase</keyword>
<name>A0A0A0BSQ0_9CELL</name>
<dbReference type="EMBL" id="AXCY01000034">
    <property type="protein sequence ID" value="KGM10950.1"/>
    <property type="molecule type" value="Genomic_DNA"/>
</dbReference>
<keyword evidence="2" id="KW-1185">Reference proteome</keyword>
<gene>
    <name evidence="1" type="ORF">N868_12870</name>
</gene>
<dbReference type="Gene3D" id="1.10.287.1080">
    <property type="entry name" value="MazG-like"/>
    <property type="match status" value="1"/>
</dbReference>
<dbReference type="CDD" id="cd11537">
    <property type="entry name" value="NTP-PPase_RS21-C6_like"/>
    <property type="match status" value="1"/>
</dbReference>
<dbReference type="GO" id="GO:0047429">
    <property type="term" value="F:nucleoside triphosphate diphosphatase activity"/>
    <property type="evidence" value="ECO:0007669"/>
    <property type="project" value="InterPro"/>
</dbReference>
<dbReference type="InterPro" id="IPR025984">
    <property type="entry name" value="DCTPP"/>
</dbReference>
<evidence type="ECO:0000313" key="1">
    <source>
        <dbReference type="EMBL" id="KGM10950.1"/>
    </source>
</evidence>
<organism evidence="1 2">
    <name type="scientific">Cellulomonas carbonis T26</name>
    <dbReference type="NCBI Taxonomy" id="947969"/>
    <lineage>
        <taxon>Bacteria</taxon>
        <taxon>Bacillati</taxon>
        <taxon>Actinomycetota</taxon>
        <taxon>Actinomycetes</taxon>
        <taxon>Micrococcales</taxon>
        <taxon>Cellulomonadaceae</taxon>
        <taxon>Cellulomonas</taxon>
    </lineage>
</organism>
<dbReference type="Proteomes" id="UP000029839">
    <property type="component" value="Unassembled WGS sequence"/>
</dbReference>
<accession>A0A0A0BSQ0</accession>
<reference evidence="1 2" key="2">
    <citation type="journal article" date="2015" name="Stand. Genomic Sci.">
        <title>Draft genome sequence of Cellulomonas carbonis T26(T) and comparative analysis of six Cellulomonas genomes.</title>
        <authorList>
            <person name="Zhuang W."/>
            <person name="Zhang S."/>
            <person name="Xia X."/>
            <person name="Wang G."/>
        </authorList>
    </citation>
    <scope>NUCLEOTIDE SEQUENCE [LARGE SCALE GENOMIC DNA]</scope>
    <source>
        <strain evidence="1 2">T26</strain>
    </source>
</reference>
<evidence type="ECO:0000313" key="2">
    <source>
        <dbReference type="Proteomes" id="UP000029839"/>
    </source>
</evidence>